<protein>
    <submittedName>
        <fullName evidence="1">Uncharacterized protein</fullName>
    </submittedName>
</protein>
<proteinExistence type="predicted"/>
<accession>A0ABT3HEY3</accession>
<organism evidence="1 2">
    <name type="scientific">Rhodobium gokarnense</name>
    <dbReference type="NCBI Taxonomy" id="364296"/>
    <lineage>
        <taxon>Bacteria</taxon>
        <taxon>Pseudomonadati</taxon>
        <taxon>Pseudomonadota</taxon>
        <taxon>Alphaproteobacteria</taxon>
        <taxon>Hyphomicrobiales</taxon>
        <taxon>Rhodobiaceae</taxon>
        <taxon>Rhodobium</taxon>
    </lineage>
</organism>
<gene>
    <name evidence="1" type="ORF">M2319_003309</name>
</gene>
<evidence type="ECO:0000313" key="1">
    <source>
        <dbReference type="EMBL" id="MCW2308958.1"/>
    </source>
</evidence>
<comment type="caution">
    <text evidence="1">The sequence shown here is derived from an EMBL/GenBank/DDBJ whole genome shotgun (WGS) entry which is preliminary data.</text>
</comment>
<reference evidence="2" key="1">
    <citation type="submission" date="2023-07" db="EMBL/GenBank/DDBJ databases">
        <title>Genome sequencing of Purple Non-Sulfur Bacteria from various extreme environments.</title>
        <authorList>
            <person name="Mayer M."/>
        </authorList>
    </citation>
    <scope>NUCLEOTIDE SEQUENCE [LARGE SCALE GENOMIC DNA]</scope>
    <source>
        <strain evidence="2">DSM 17935</strain>
    </source>
</reference>
<dbReference type="Proteomes" id="UP001209755">
    <property type="component" value="Unassembled WGS sequence"/>
</dbReference>
<dbReference type="EMBL" id="JAOQNS010000010">
    <property type="protein sequence ID" value="MCW2308958.1"/>
    <property type="molecule type" value="Genomic_DNA"/>
</dbReference>
<evidence type="ECO:0000313" key="2">
    <source>
        <dbReference type="Proteomes" id="UP001209755"/>
    </source>
</evidence>
<name>A0ABT3HEY3_9HYPH</name>
<keyword evidence="2" id="KW-1185">Reference proteome</keyword>
<dbReference type="RefSeq" id="WP_264602555.1">
    <property type="nucleotide sequence ID" value="NZ_JAOQNS010000010.1"/>
</dbReference>
<sequence>MTYLHWYSLEFMMKRGHTVEGVAQDVIDAIQENSGDFRRFDECFRTAVYSYISERVKMEREHNII</sequence>